<dbReference type="EMBL" id="CP075371">
    <property type="protein sequence ID" value="QVT79690.1"/>
    <property type="molecule type" value="Genomic_DNA"/>
</dbReference>
<comment type="similarity">
    <text evidence="1">Belongs to the 'phage' integrase family.</text>
</comment>
<dbReference type="InterPro" id="IPR011010">
    <property type="entry name" value="DNA_brk_join_enz"/>
</dbReference>
<dbReference type="SUPFAM" id="SSF56349">
    <property type="entry name" value="DNA breaking-rejoining enzymes"/>
    <property type="match status" value="1"/>
</dbReference>
<evidence type="ECO:0000259" key="5">
    <source>
        <dbReference type="PROSITE" id="PS51898"/>
    </source>
</evidence>
<reference evidence="6 7" key="1">
    <citation type="submission" date="2021-05" db="EMBL/GenBank/DDBJ databases">
        <title>Complete genome of Nocardioides aquaticus KCTC 9944T isolated from meromictic and hypersaline Ekho Lake, Antarctica.</title>
        <authorList>
            <person name="Hwang K."/>
            <person name="Kim K.M."/>
            <person name="Choe H."/>
        </authorList>
    </citation>
    <scope>NUCLEOTIDE SEQUENCE [LARGE SCALE GENOMIC DNA]</scope>
    <source>
        <strain evidence="6 7">KCTC 9944</strain>
    </source>
</reference>
<organism evidence="6 7">
    <name type="scientific">Nocardioides aquaticus</name>
    <dbReference type="NCBI Taxonomy" id="160826"/>
    <lineage>
        <taxon>Bacteria</taxon>
        <taxon>Bacillati</taxon>
        <taxon>Actinomycetota</taxon>
        <taxon>Actinomycetes</taxon>
        <taxon>Propionibacteriales</taxon>
        <taxon>Nocardioidaceae</taxon>
        <taxon>Nocardioides</taxon>
    </lineage>
</organism>
<evidence type="ECO:0000256" key="2">
    <source>
        <dbReference type="ARBA" id="ARBA00022908"/>
    </source>
</evidence>
<keyword evidence="4" id="KW-0233">DNA recombination</keyword>
<evidence type="ECO:0000256" key="3">
    <source>
        <dbReference type="ARBA" id="ARBA00023125"/>
    </source>
</evidence>
<dbReference type="PROSITE" id="PS51898">
    <property type="entry name" value="TYR_RECOMBINASE"/>
    <property type="match status" value="1"/>
</dbReference>
<evidence type="ECO:0000313" key="7">
    <source>
        <dbReference type="Proteomes" id="UP000679307"/>
    </source>
</evidence>
<keyword evidence="2" id="KW-0229">DNA integration</keyword>
<evidence type="ECO:0000256" key="4">
    <source>
        <dbReference type="ARBA" id="ARBA00023172"/>
    </source>
</evidence>
<keyword evidence="3" id="KW-0238">DNA-binding</keyword>
<dbReference type="InterPro" id="IPR010998">
    <property type="entry name" value="Integrase_recombinase_N"/>
</dbReference>
<gene>
    <name evidence="6" type="primary">xerD_2</name>
    <name evidence="6" type="ORF">ENKNEFLB_02080</name>
</gene>
<dbReference type="PANTHER" id="PTHR30629:SF2">
    <property type="entry name" value="PROPHAGE INTEGRASE INTS-RELATED"/>
    <property type="match status" value="1"/>
</dbReference>
<dbReference type="Gene3D" id="1.10.443.10">
    <property type="entry name" value="Intergrase catalytic core"/>
    <property type="match status" value="1"/>
</dbReference>
<dbReference type="Gene3D" id="1.10.150.130">
    <property type="match status" value="1"/>
</dbReference>
<dbReference type="RefSeq" id="WP_214059100.1">
    <property type="nucleotide sequence ID" value="NZ_CP075371.1"/>
</dbReference>
<dbReference type="PANTHER" id="PTHR30629">
    <property type="entry name" value="PROPHAGE INTEGRASE"/>
    <property type="match status" value="1"/>
</dbReference>
<feature type="domain" description="Tyr recombinase" evidence="5">
    <location>
        <begin position="179"/>
        <end position="385"/>
    </location>
</feature>
<accession>A0ABX8EIH9</accession>
<dbReference type="InterPro" id="IPR050808">
    <property type="entry name" value="Phage_Integrase"/>
</dbReference>
<dbReference type="InterPro" id="IPR002104">
    <property type="entry name" value="Integrase_catalytic"/>
</dbReference>
<dbReference type="InterPro" id="IPR013762">
    <property type="entry name" value="Integrase-like_cat_sf"/>
</dbReference>
<proteinExistence type="inferred from homology"/>
<evidence type="ECO:0000256" key="1">
    <source>
        <dbReference type="ARBA" id="ARBA00008857"/>
    </source>
</evidence>
<sequence>MARPPLPIGSWGNVSITKQARGGFIASARFRDTDGVTRVVTANGTTANKASNALKVKLTQRAAPAGDGVLSRESTVANLADLWLEEVKAGGSIRESTYDGYKAIVERRIRKPLGALRLREASVGRLDAHVKKISNDLGKPTEARHTKTVLGMMFDLAVRHDVLLANPARSVTKVSRPKNEVQVLDGAGVREVYELIGAWSNRQRTGPKTNADLAHVVALHLATGCRIGEVLALRWSEVVEDADGMWVTVTGTVIQPRKGSLYRQDLPKTETGFRRLLLPDWAAEVLRLRRDQARETELDGIFLTRNDTWVSPNNLRRQWRAARKGSDLEWVTPRTFRKTVATTVRDTSSKDEAQVQLGHVPGSKVTDQHYLRRIVKGPNLGTALDDFAPPPEDEQTA</sequence>
<name>A0ABX8EIH9_9ACTN</name>
<protein>
    <submittedName>
        <fullName evidence="6">Tyrosine recombinase XerD</fullName>
    </submittedName>
</protein>
<dbReference type="Pfam" id="PF00589">
    <property type="entry name" value="Phage_integrase"/>
    <property type="match status" value="1"/>
</dbReference>
<evidence type="ECO:0000313" key="6">
    <source>
        <dbReference type="EMBL" id="QVT79690.1"/>
    </source>
</evidence>
<dbReference type="Proteomes" id="UP000679307">
    <property type="component" value="Chromosome"/>
</dbReference>
<keyword evidence="7" id="KW-1185">Reference proteome</keyword>